<feature type="signal peptide" evidence="2">
    <location>
        <begin position="1"/>
        <end position="23"/>
    </location>
</feature>
<feature type="region of interest" description="Disordered" evidence="1">
    <location>
        <begin position="25"/>
        <end position="46"/>
    </location>
</feature>
<keyword evidence="2" id="KW-0732">Signal</keyword>
<evidence type="ECO:0000313" key="3">
    <source>
        <dbReference type="EMBL" id="AHW63726.1"/>
    </source>
</evidence>
<evidence type="ECO:0000313" key="4">
    <source>
        <dbReference type="Proteomes" id="UP000023703"/>
    </source>
</evidence>
<dbReference type="PROSITE" id="PS51257">
    <property type="entry name" value="PROKAR_LIPOPROTEIN"/>
    <property type="match status" value="1"/>
</dbReference>
<sequence>MRPHRISLLAAAIAMLLILTACTDSEPPTTTTPTHATAAAPRPTLPMHIGERTHHVTDRGEEYSTIEHITVGGPCAQSSDINGTLETPEVEGKKLVQMWATREVVSRKPDTASIWHPQYLRPGGKPEQATLAPCYTPAGFERWSTYVPAGESEQIYAAQWIPDDADRLLFGGDRVVHLNDTEPYPDL</sequence>
<dbReference type="EMBL" id="CP006842">
    <property type="protein sequence ID" value="AHW63726.1"/>
    <property type="molecule type" value="Genomic_DNA"/>
</dbReference>
<feature type="chain" id="PRO_5038498495" evidence="2">
    <location>
        <begin position="24"/>
        <end position="187"/>
    </location>
</feature>
<keyword evidence="4" id="KW-1185">Reference proteome</keyword>
<dbReference type="AlphaFoldDB" id="X5EAR1"/>
<evidence type="ECO:0000256" key="2">
    <source>
        <dbReference type="SAM" id="SignalP"/>
    </source>
</evidence>
<accession>X5EAR1</accession>
<dbReference type="Proteomes" id="UP000023703">
    <property type="component" value="Chromosome"/>
</dbReference>
<name>X5EAR1_9CORY</name>
<reference evidence="3 4" key="1">
    <citation type="journal article" date="2015" name="Int. J. Syst. Evol. Microbiol.">
        <title>Revisiting Corynebacterium glyciniphilum (ex Kubota et al., 1972) sp. nov., nom. rev., isolated from putrefied banana.</title>
        <authorList>
            <person name="Al-Dilaimi A."/>
            <person name="Bednarz H."/>
            <person name="Lomker A."/>
            <person name="Niehaus K."/>
            <person name="Kalinowski J."/>
            <person name="Ruckert C."/>
        </authorList>
    </citation>
    <scope>NUCLEOTIDE SEQUENCE [LARGE SCALE GENOMIC DNA]</scope>
    <source>
        <strain evidence="3">AJ 3170</strain>
    </source>
</reference>
<organism evidence="3 4">
    <name type="scientific">Corynebacterium glyciniphilum AJ 3170</name>
    <dbReference type="NCBI Taxonomy" id="1404245"/>
    <lineage>
        <taxon>Bacteria</taxon>
        <taxon>Bacillati</taxon>
        <taxon>Actinomycetota</taxon>
        <taxon>Actinomycetes</taxon>
        <taxon>Mycobacteriales</taxon>
        <taxon>Corynebacteriaceae</taxon>
        <taxon>Corynebacterium</taxon>
    </lineage>
</organism>
<dbReference type="STRING" id="1404245.CGLY_06405"/>
<protein>
    <submittedName>
        <fullName evidence="3">Putative secreted protein</fullName>
    </submittedName>
</protein>
<dbReference type="HOGENOM" id="CLU_1445398_0_0_11"/>
<dbReference type="KEGG" id="cgy:CGLY_06405"/>
<proteinExistence type="predicted"/>
<evidence type="ECO:0000256" key="1">
    <source>
        <dbReference type="SAM" id="MobiDB-lite"/>
    </source>
</evidence>
<gene>
    <name evidence="3" type="ORF">CGLY_06405</name>
</gene>